<dbReference type="OrthoDB" id="1707234at2"/>
<gene>
    <name evidence="1" type="ORF">SAMN05660923_00052</name>
</gene>
<dbReference type="EMBL" id="FNNG01000001">
    <property type="protein sequence ID" value="SDW02009.1"/>
    <property type="molecule type" value="Genomic_DNA"/>
</dbReference>
<evidence type="ECO:0000313" key="2">
    <source>
        <dbReference type="Proteomes" id="UP000198828"/>
    </source>
</evidence>
<reference evidence="1 2" key="1">
    <citation type="submission" date="2016-10" db="EMBL/GenBank/DDBJ databases">
        <authorList>
            <person name="de Groot N.N."/>
        </authorList>
    </citation>
    <scope>NUCLEOTIDE SEQUENCE [LARGE SCALE GENOMIC DNA]</scope>
    <source>
        <strain evidence="1 2">DSM 23310</strain>
    </source>
</reference>
<evidence type="ECO:0000313" key="1">
    <source>
        <dbReference type="EMBL" id="SDW02009.1"/>
    </source>
</evidence>
<dbReference type="AlphaFoldDB" id="A0A1H2Q6G2"/>
<dbReference type="RefSeq" id="WP_093749692.1">
    <property type="nucleotide sequence ID" value="NZ_FNNG01000001.1"/>
</dbReference>
<keyword evidence="2" id="KW-1185">Reference proteome</keyword>
<dbReference type="Proteomes" id="UP000198828">
    <property type="component" value="Unassembled WGS sequence"/>
</dbReference>
<protein>
    <submittedName>
        <fullName evidence="1">Uncharacterized protein</fullName>
    </submittedName>
</protein>
<organism evidence="1 2">
    <name type="scientific">Tepidimicrobium xylanilyticum</name>
    <dbReference type="NCBI Taxonomy" id="1123352"/>
    <lineage>
        <taxon>Bacteria</taxon>
        <taxon>Bacillati</taxon>
        <taxon>Bacillota</taxon>
        <taxon>Tissierellia</taxon>
        <taxon>Tissierellales</taxon>
        <taxon>Tepidimicrobiaceae</taxon>
        <taxon>Tepidimicrobium</taxon>
    </lineage>
</organism>
<accession>A0A1H2Q6G2</accession>
<name>A0A1H2Q6G2_9FIRM</name>
<sequence length="119" mass="14071">MISLVKPNTKYKVFVIAYKNAEQRIKNIITQHSVLNIHDKDIFLRQTNYPGFGRSFDLNDRISIYLGWFKDKIMEKLDEGYTLNIVEIHKSYGNRVEQVLKSLDFIYDDDILVIDIQEV</sequence>
<proteinExistence type="predicted"/>